<organism evidence="1 2">
    <name type="scientific">Thermoproteus sp. AZ2</name>
    <dbReference type="NCBI Taxonomy" id="1609232"/>
    <lineage>
        <taxon>Archaea</taxon>
        <taxon>Thermoproteota</taxon>
        <taxon>Thermoprotei</taxon>
        <taxon>Thermoproteales</taxon>
        <taxon>Thermoproteaceae</taxon>
        <taxon>Thermoproteus</taxon>
    </lineage>
</organism>
<proteinExistence type="predicted"/>
<dbReference type="EMBL" id="JZWT02000013">
    <property type="protein sequence ID" value="MFB6490734.1"/>
    <property type="molecule type" value="Genomic_DNA"/>
</dbReference>
<gene>
    <name evidence="1" type="ORF">TU35_005740</name>
</gene>
<accession>A0ACC6V0Z7</accession>
<sequence>MSWLAESLIRLLRGKAGEAAVVVRESEEYLIRFANDEVTVADSWRSYEAGVYLAKGRRVAVAGFSGSSEDILRQALSLAEALDKYPEDPYYVPLSPRGPRPFPNAARPFDLNKALDLVWEAIQAARAEGAERSAGALSYAVRSTHYADSLGNSMSYKDSAAVGVIRAFIGRDLAATWAAASRDYLSLGLKEAGARAASIAGAAKGLPLTRLENGNYRVLMSGLVLGHLMGYVISAWSSALNVLTGVSKYGPNDLGSEAASSLLTVYDLSLKEDRVGSAPFDYEGNPTNDTPVFEKGVLKSFLHNNRTAAKLGVSSTGNAAGPGGWTSPAPRHIGVAPGDMASDLDDALKELGKGVYIHNNWYTRFQNIREGVFSTVGRDVILVVEGGAPKYRARGVRIAERFDSLLRGVEALSKSAEQIHWWDMPYPATAPALALYGSLALAY</sequence>
<protein>
    <submittedName>
        <fullName evidence="1">TldD/PmbA family protein</fullName>
    </submittedName>
</protein>
<reference evidence="1" key="1">
    <citation type="submission" date="2024-07" db="EMBL/GenBank/DDBJ databases">
        <title>Metagenome and Metagenome-Assembled Genomes of Archaea from a hot spring from the geothermal field of Los Azufres, Mexico.</title>
        <authorList>
            <person name="Marin-Paredes R."/>
            <person name="Martinez-Romero E."/>
            <person name="Servin-Garciduenas L.E."/>
        </authorList>
    </citation>
    <scope>NUCLEOTIDE SEQUENCE</scope>
</reference>
<evidence type="ECO:0000313" key="2">
    <source>
        <dbReference type="Proteomes" id="UP000033636"/>
    </source>
</evidence>
<dbReference type="Proteomes" id="UP000033636">
    <property type="component" value="Unassembled WGS sequence"/>
</dbReference>
<name>A0ACC6V0Z7_9CREN</name>
<comment type="caution">
    <text evidence="1">The sequence shown here is derived from an EMBL/GenBank/DDBJ whole genome shotgun (WGS) entry which is preliminary data.</text>
</comment>
<evidence type="ECO:0000313" key="1">
    <source>
        <dbReference type="EMBL" id="MFB6490734.1"/>
    </source>
</evidence>